<keyword evidence="2" id="KW-0808">Transferase</keyword>
<gene>
    <name evidence="2" type="ORF">ACFO3S_18650</name>
</gene>
<organism evidence="2 3">
    <name type="scientific">Cohnella hongkongensis</name>
    <dbReference type="NCBI Taxonomy" id="178337"/>
    <lineage>
        <taxon>Bacteria</taxon>
        <taxon>Bacillati</taxon>
        <taxon>Bacillota</taxon>
        <taxon>Bacilli</taxon>
        <taxon>Bacillales</taxon>
        <taxon>Paenibacillaceae</taxon>
        <taxon>Cohnella</taxon>
    </lineage>
</organism>
<evidence type="ECO:0000313" key="3">
    <source>
        <dbReference type="Proteomes" id="UP001596028"/>
    </source>
</evidence>
<sequence length="199" mass="22574">MTERRFNPEHMKKLDNPERRKVLPPEQLLKLLEIGDHDVILDLGAGIGYFTLPVAKLTKGKVYALDVAPQMLQYLGKRAKEEQLDNIELLEGQIEGIPLAGQTVDHAIASFVLHEVEPLKKGLQEIRRVLKPGGTVLCIEWEKKQTEHGPPLHHRIDSNELMDELLGQGFAIKKRTSPSDQHYLIIAKVNEENGKKRNM</sequence>
<dbReference type="RefSeq" id="WP_378099200.1">
    <property type="nucleotide sequence ID" value="NZ_JBHSEP010000015.1"/>
</dbReference>
<proteinExistence type="predicted"/>
<evidence type="ECO:0000313" key="2">
    <source>
        <dbReference type="EMBL" id="MFC4600271.1"/>
    </source>
</evidence>
<keyword evidence="3" id="KW-1185">Reference proteome</keyword>
<dbReference type="Gene3D" id="3.40.50.150">
    <property type="entry name" value="Vaccinia Virus protein VP39"/>
    <property type="match status" value="1"/>
</dbReference>
<dbReference type="PANTHER" id="PTHR43591">
    <property type="entry name" value="METHYLTRANSFERASE"/>
    <property type="match status" value="1"/>
</dbReference>
<dbReference type="Pfam" id="PF08241">
    <property type="entry name" value="Methyltransf_11"/>
    <property type="match status" value="1"/>
</dbReference>
<dbReference type="Proteomes" id="UP001596028">
    <property type="component" value="Unassembled WGS sequence"/>
</dbReference>
<dbReference type="SUPFAM" id="SSF53335">
    <property type="entry name" value="S-adenosyl-L-methionine-dependent methyltransferases"/>
    <property type="match status" value="1"/>
</dbReference>
<accession>A0ABV9FHR5</accession>
<dbReference type="EMBL" id="JBHSEP010000015">
    <property type="protein sequence ID" value="MFC4600271.1"/>
    <property type="molecule type" value="Genomic_DNA"/>
</dbReference>
<dbReference type="InterPro" id="IPR013216">
    <property type="entry name" value="Methyltransf_11"/>
</dbReference>
<keyword evidence="2" id="KW-0489">Methyltransferase</keyword>
<protein>
    <submittedName>
        <fullName evidence="2">Class I SAM-dependent methyltransferase</fullName>
        <ecNumber evidence="2">2.1.1.-</ecNumber>
    </submittedName>
</protein>
<dbReference type="PANTHER" id="PTHR43591:SF24">
    <property type="entry name" value="2-METHOXY-6-POLYPRENYL-1,4-BENZOQUINOL METHYLASE, MITOCHONDRIAL"/>
    <property type="match status" value="1"/>
</dbReference>
<feature type="domain" description="Methyltransferase type 11" evidence="1">
    <location>
        <begin position="41"/>
        <end position="138"/>
    </location>
</feature>
<comment type="caution">
    <text evidence="2">The sequence shown here is derived from an EMBL/GenBank/DDBJ whole genome shotgun (WGS) entry which is preliminary data.</text>
</comment>
<reference evidence="3" key="1">
    <citation type="journal article" date="2019" name="Int. J. Syst. Evol. Microbiol.">
        <title>The Global Catalogue of Microorganisms (GCM) 10K type strain sequencing project: providing services to taxonomists for standard genome sequencing and annotation.</title>
        <authorList>
            <consortium name="The Broad Institute Genomics Platform"/>
            <consortium name="The Broad Institute Genome Sequencing Center for Infectious Disease"/>
            <person name="Wu L."/>
            <person name="Ma J."/>
        </authorList>
    </citation>
    <scope>NUCLEOTIDE SEQUENCE [LARGE SCALE GENOMIC DNA]</scope>
    <source>
        <strain evidence="3">CCUG 49571</strain>
    </source>
</reference>
<dbReference type="InterPro" id="IPR029063">
    <property type="entry name" value="SAM-dependent_MTases_sf"/>
</dbReference>
<dbReference type="GO" id="GO:0008168">
    <property type="term" value="F:methyltransferase activity"/>
    <property type="evidence" value="ECO:0007669"/>
    <property type="project" value="UniProtKB-KW"/>
</dbReference>
<evidence type="ECO:0000259" key="1">
    <source>
        <dbReference type="Pfam" id="PF08241"/>
    </source>
</evidence>
<name>A0ABV9FHR5_9BACL</name>
<dbReference type="EC" id="2.1.1.-" evidence="2"/>
<dbReference type="GO" id="GO:0032259">
    <property type="term" value="P:methylation"/>
    <property type="evidence" value="ECO:0007669"/>
    <property type="project" value="UniProtKB-KW"/>
</dbReference>
<dbReference type="CDD" id="cd02440">
    <property type="entry name" value="AdoMet_MTases"/>
    <property type="match status" value="1"/>
</dbReference>